<comment type="subcellular location">
    <subcellularLocation>
        <location evidence="1">Cytoplasm</location>
    </subcellularLocation>
</comment>
<gene>
    <name evidence="12" type="ORF">FJU30_15655</name>
</gene>
<keyword evidence="2" id="KW-0813">Transport</keyword>
<evidence type="ECO:0000256" key="2">
    <source>
        <dbReference type="ARBA" id="ARBA00022448"/>
    </source>
</evidence>
<evidence type="ECO:0000256" key="9">
    <source>
        <dbReference type="ARBA" id="ARBA00041175"/>
    </source>
</evidence>
<evidence type="ECO:0000313" key="12">
    <source>
        <dbReference type="EMBL" id="KAA8998439.1"/>
    </source>
</evidence>
<comment type="function">
    <text evidence="8">The phosphoenolpyruvate-dependent sugar phosphotransferase system (sugar PTS), a major carbohydrate active transport system, catalyzes the phosphorylation of incoming sugar substrates concomitantly with their translocation across the cell membrane. The enzyme II UlaABC PTS system is involved in ascorbate transport.</text>
</comment>
<dbReference type="PANTHER" id="PTHR36203:SF1">
    <property type="entry name" value="ASCORBATE-SPECIFIC PTS SYSTEM EIIA COMPONENT"/>
    <property type="match status" value="1"/>
</dbReference>
<protein>
    <recommendedName>
        <fullName evidence="9">Ascorbate-specific PTS system EIIA component</fullName>
    </recommendedName>
    <alternativeName>
        <fullName evidence="10">Ascorbate-specific phosphotransferase enzyme IIA component</fullName>
    </alternativeName>
</protein>
<proteinExistence type="predicted"/>
<evidence type="ECO:0000256" key="5">
    <source>
        <dbReference type="ARBA" id="ARBA00022679"/>
    </source>
</evidence>
<dbReference type="GO" id="GO:0009401">
    <property type="term" value="P:phosphoenolpyruvate-dependent sugar phosphotransferase system"/>
    <property type="evidence" value="ECO:0007669"/>
    <property type="project" value="UniProtKB-KW"/>
</dbReference>
<dbReference type="GO" id="GO:0005737">
    <property type="term" value="C:cytoplasm"/>
    <property type="evidence" value="ECO:0007669"/>
    <property type="project" value="UniProtKB-SubCell"/>
</dbReference>
<dbReference type="PANTHER" id="PTHR36203">
    <property type="entry name" value="ASCORBATE-SPECIFIC PTS SYSTEM EIIA COMPONENT"/>
    <property type="match status" value="1"/>
</dbReference>
<dbReference type="InterPro" id="IPR051351">
    <property type="entry name" value="Ascorbate-PTS_EIIA_comp"/>
</dbReference>
<evidence type="ECO:0000256" key="3">
    <source>
        <dbReference type="ARBA" id="ARBA00022490"/>
    </source>
</evidence>
<evidence type="ECO:0000256" key="4">
    <source>
        <dbReference type="ARBA" id="ARBA00022553"/>
    </source>
</evidence>
<organism evidence="12 13">
    <name type="scientific">Affinibrenneria salicis</name>
    <dbReference type="NCBI Taxonomy" id="2590031"/>
    <lineage>
        <taxon>Bacteria</taxon>
        <taxon>Pseudomonadati</taxon>
        <taxon>Pseudomonadota</taxon>
        <taxon>Gammaproteobacteria</taxon>
        <taxon>Enterobacterales</taxon>
        <taxon>Pectobacteriaceae</taxon>
        <taxon>Affinibrenneria</taxon>
    </lineage>
</organism>
<keyword evidence="3" id="KW-0963">Cytoplasm</keyword>
<sequence>MIQAESILIDYPAATPEQAIEAAGNALQAAGACSADYVRAMVDNYHHFGPYFVIAPGLAMPHARPEQGACRAQLSLVRLRAPIAFGHEENDPVSLLLGLAAGSSDDHIALITHIATLLSEPDSLALLMHCDQRARLFQLLHPSPR</sequence>
<keyword evidence="6" id="KW-0598">Phosphotransferase system</keyword>
<evidence type="ECO:0000256" key="7">
    <source>
        <dbReference type="ARBA" id="ARBA00022777"/>
    </source>
</evidence>
<dbReference type="Pfam" id="PF00359">
    <property type="entry name" value="PTS_EIIA_2"/>
    <property type="match status" value="1"/>
</dbReference>
<evidence type="ECO:0000256" key="10">
    <source>
        <dbReference type="ARBA" id="ARBA00042072"/>
    </source>
</evidence>
<dbReference type="Proteomes" id="UP000335415">
    <property type="component" value="Unassembled WGS sequence"/>
</dbReference>
<evidence type="ECO:0000313" key="13">
    <source>
        <dbReference type="Proteomes" id="UP000335415"/>
    </source>
</evidence>
<evidence type="ECO:0000256" key="8">
    <source>
        <dbReference type="ARBA" id="ARBA00037387"/>
    </source>
</evidence>
<reference evidence="12 13" key="1">
    <citation type="submission" date="2019-09" db="EMBL/GenBank/DDBJ databases">
        <authorList>
            <person name="Li Y."/>
        </authorList>
    </citation>
    <scope>NUCLEOTIDE SEQUENCE [LARGE SCALE GENOMIC DNA]</scope>
    <source>
        <strain evidence="12 13">L3-3HA</strain>
    </source>
</reference>
<evidence type="ECO:0000256" key="6">
    <source>
        <dbReference type="ARBA" id="ARBA00022683"/>
    </source>
</evidence>
<dbReference type="PROSITE" id="PS51094">
    <property type="entry name" value="PTS_EIIA_TYPE_2"/>
    <property type="match status" value="1"/>
</dbReference>
<comment type="caution">
    <text evidence="12">The sequence shown here is derived from an EMBL/GenBank/DDBJ whole genome shotgun (WGS) entry which is preliminary data.</text>
</comment>
<accession>A0A5J5FX92</accession>
<dbReference type="GO" id="GO:0016301">
    <property type="term" value="F:kinase activity"/>
    <property type="evidence" value="ECO:0007669"/>
    <property type="project" value="UniProtKB-KW"/>
</dbReference>
<dbReference type="InterPro" id="IPR002178">
    <property type="entry name" value="PTS_EIIA_type-2_dom"/>
</dbReference>
<keyword evidence="4" id="KW-0597">Phosphoprotein</keyword>
<keyword evidence="5" id="KW-0808">Transferase</keyword>
<evidence type="ECO:0000256" key="1">
    <source>
        <dbReference type="ARBA" id="ARBA00004496"/>
    </source>
</evidence>
<dbReference type="SUPFAM" id="SSF55804">
    <property type="entry name" value="Phoshotransferase/anion transport protein"/>
    <property type="match status" value="1"/>
</dbReference>
<dbReference type="CDD" id="cd00211">
    <property type="entry name" value="PTS_IIA_fru"/>
    <property type="match status" value="1"/>
</dbReference>
<feature type="domain" description="PTS EIIA type-2" evidence="11">
    <location>
        <begin position="1"/>
        <end position="143"/>
    </location>
</feature>
<evidence type="ECO:0000259" key="11">
    <source>
        <dbReference type="PROSITE" id="PS51094"/>
    </source>
</evidence>
<name>A0A5J5FX92_9GAMM</name>
<keyword evidence="12" id="KW-0762">Sugar transport</keyword>
<dbReference type="EMBL" id="VYKJ01000008">
    <property type="protein sequence ID" value="KAA8998439.1"/>
    <property type="molecule type" value="Genomic_DNA"/>
</dbReference>
<dbReference type="Gene3D" id="3.40.930.10">
    <property type="entry name" value="Mannitol-specific EII, Chain A"/>
    <property type="match status" value="1"/>
</dbReference>
<keyword evidence="13" id="KW-1185">Reference proteome</keyword>
<dbReference type="InterPro" id="IPR016152">
    <property type="entry name" value="PTrfase/Anion_transptr"/>
</dbReference>
<dbReference type="AlphaFoldDB" id="A0A5J5FX92"/>
<keyword evidence="7" id="KW-0418">Kinase</keyword>
<dbReference type="OrthoDB" id="1634238at2"/>
<dbReference type="RefSeq" id="WP_150435917.1">
    <property type="nucleotide sequence ID" value="NZ_VYKJ01000008.1"/>
</dbReference>